<dbReference type="Gene3D" id="3.10.100.10">
    <property type="entry name" value="Mannose-Binding Protein A, subunit A"/>
    <property type="match status" value="1"/>
</dbReference>
<dbReference type="PROSITE" id="PS50041">
    <property type="entry name" value="C_TYPE_LECTIN_2"/>
    <property type="match status" value="1"/>
</dbReference>
<dbReference type="InterPro" id="IPR016186">
    <property type="entry name" value="C-type_lectin-like/link_sf"/>
</dbReference>
<protein>
    <recommendedName>
        <fullName evidence="2">C-type lectin domain-containing protein</fullName>
    </recommendedName>
</protein>
<proteinExistence type="predicted"/>
<dbReference type="InterPro" id="IPR016187">
    <property type="entry name" value="CTDL_fold"/>
</dbReference>
<dbReference type="PROSITE" id="PS00615">
    <property type="entry name" value="C_TYPE_LECTIN_1"/>
    <property type="match status" value="1"/>
</dbReference>
<feature type="non-terminal residue" evidence="3">
    <location>
        <position position="1"/>
    </location>
</feature>
<dbReference type="Pfam" id="PF00059">
    <property type="entry name" value="Lectin_C"/>
    <property type="match status" value="1"/>
</dbReference>
<keyword evidence="4" id="KW-1185">Reference proteome</keyword>
<reference evidence="3" key="1">
    <citation type="submission" date="2021-04" db="EMBL/GenBank/DDBJ databases">
        <authorList>
            <consortium name="Molecular Ecology Group"/>
        </authorList>
    </citation>
    <scope>NUCLEOTIDE SEQUENCE</scope>
</reference>
<accession>A0A8S3YW96</accession>
<dbReference type="OrthoDB" id="6128183at2759"/>
<organism evidence="3 4">
    <name type="scientific">Candidula unifasciata</name>
    <dbReference type="NCBI Taxonomy" id="100452"/>
    <lineage>
        <taxon>Eukaryota</taxon>
        <taxon>Metazoa</taxon>
        <taxon>Spiralia</taxon>
        <taxon>Lophotrochozoa</taxon>
        <taxon>Mollusca</taxon>
        <taxon>Gastropoda</taxon>
        <taxon>Heterobranchia</taxon>
        <taxon>Euthyneura</taxon>
        <taxon>Panpulmonata</taxon>
        <taxon>Eupulmonata</taxon>
        <taxon>Stylommatophora</taxon>
        <taxon>Helicina</taxon>
        <taxon>Helicoidea</taxon>
        <taxon>Geomitridae</taxon>
        <taxon>Candidula</taxon>
    </lineage>
</organism>
<evidence type="ECO:0000259" key="2">
    <source>
        <dbReference type="PROSITE" id="PS50041"/>
    </source>
</evidence>
<dbReference type="Proteomes" id="UP000678393">
    <property type="component" value="Unassembled WGS sequence"/>
</dbReference>
<sequence length="169" mass="18974">MNASETISAVLFGREGKSVDGHWLCNHLSIFFFFSASLTCHSGWHLYQDSCYSYGEGKVSWTNAQEFCRTYGGNLAEIGSDDEDTFVKNMLTTRKVYQAWIGGTDILHEGHWEWISTGNDFSSYANWAPGQPDNSGSAEDCMQYQQSTSGTYIWNDASCNNLFNFVCEA</sequence>
<feature type="domain" description="C-type lectin" evidence="2">
    <location>
        <begin position="47"/>
        <end position="168"/>
    </location>
</feature>
<gene>
    <name evidence="3" type="ORF">CUNI_LOCUS5169</name>
</gene>
<dbReference type="AlphaFoldDB" id="A0A8S3YW96"/>
<evidence type="ECO:0000313" key="3">
    <source>
        <dbReference type="EMBL" id="CAG5119611.1"/>
    </source>
</evidence>
<dbReference type="PANTHER" id="PTHR22803">
    <property type="entry name" value="MANNOSE, PHOSPHOLIPASE, LECTIN RECEPTOR RELATED"/>
    <property type="match status" value="1"/>
</dbReference>
<dbReference type="SUPFAM" id="SSF56436">
    <property type="entry name" value="C-type lectin-like"/>
    <property type="match status" value="1"/>
</dbReference>
<dbReference type="InterPro" id="IPR001304">
    <property type="entry name" value="C-type_lectin-like"/>
</dbReference>
<evidence type="ECO:0000313" key="4">
    <source>
        <dbReference type="Proteomes" id="UP000678393"/>
    </source>
</evidence>
<comment type="caution">
    <text evidence="3">The sequence shown here is derived from an EMBL/GenBank/DDBJ whole genome shotgun (WGS) entry which is preliminary data.</text>
</comment>
<dbReference type="InterPro" id="IPR018378">
    <property type="entry name" value="C-type_lectin_CS"/>
</dbReference>
<evidence type="ECO:0000256" key="1">
    <source>
        <dbReference type="ARBA" id="ARBA00023157"/>
    </source>
</evidence>
<dbReference type="CDD" id="cd00037">
    <property type="entry name" value="CLECT"/>
    <property type="match status" value="1"/>
</dbReference>
<dbReference type="SMART" id="SM00034">
    <property type="entry name" value="CLECT"/>
    <property type="match status" value="1"/>
</dbReference>
<name>A0A8S3YW96_9EUPU</name>
<dbReference type="EMBL" id="CAJHNH020000743">
    <property type="protein sequence ID" value="CAG5119611.1"/>
    <property type="molecule type" value="Genomic_DNA"/>
</dbReference>
<dbReference type="InterPro" id="IPR050111">
    <property type="entry name" value="C-type_lectin/snaclec_domain"/>
</dbReference>
<keyword evidence="1" id="KW-1015">Disulfide bond</keyword>